<dbReference type="Gene3D" id="2.90.20.10">
    <property type="entry name" value="Plasmodium vivax P25 domain"/>
    <property type="match status" value="1"/>
</dbReference>
<keyword evidence="7" id="KW-0418">Kinase</keyword>
<evidence type="ECO:0000256" key="7">
    <source>
        <dbReference type="ARBA" id="ARBA00022777"/>
    </source>
</evidence>
<keyword evidence="9 16" id="KW-1133">Transmembrane helix</keyword>
<evidence type="ECO:0000313" key="20">
    <source>
        <dbReference type="Proteomes" id="UP001190926"/>
    </source>
</evidence>
<dbReference type="PANTHER" id="PTHR27005">
    <property type="entry name" value="WALL-ASSOCIATED RECEPTOR KINASE-LIKE 21"/>
    <property type="match status" value="1"/>
</dbReference>
<keyword evidence="5 17" id="KW-0732">Signal</keyword>
<dbReference type="FunFam" id="1.10.510.10:FF:000084">
    <property type="entry name" value="Wall-associated receptor kinase 2"/>
    <property type="match status" value="1"/>
</dbReference>
<comment type="catalytic activity">
    <reaction evidence="13">
        <text>L-seryl-[protein] + ATP = O-phospho-L-seryl-[protein] + ADP + H(+)</text>
        <dbReference type="Rhea" id="RHEA:17989"/>
        <dbReference type="Rhea" id="RHEA-COMP:9863"/>
        <dbReference type="Rhea" id="RHEA-COMP:11604"/>
        <dbReference type="ChEBI" id="CHEBI:15378"/>
        <dbReference type="ChEBI" id="CHEBI:29999"/>
        <dbReference type="ChEBI" id="CHEBI:30616"/>
        <dbReference type="ChEBI" id="CHEBI:83421"/>
        <dbReference type="ChEBI" id="CHEBI:456216"/>
    </reaction>
</comment>
<organism evidence="19 20">
    <name type="scientific">Perilla frutescens var. hirtella</name>
    <name type="common">Perilla citriodora</name>
    <name type="synonym">Perilla setoyensis</name>
    <dbReference type="NCBI Taxonomy" id="608512"/>
    <lineage>
        <taxon>Eukaryota</taxon>
        <taxon>Viridiplantae</taxon>
        <taxon>Streptophyta</taxon>
        <taxon>Embryophyta</taxon>
        <taxon>Tracheophyta</taxon>
        <taxon>Spermatophyta</taxon>
        <taxon>Magnoliopsida</taxon>
        <taxon>eudicotyledons</taxon>
        <taxon>Gunneridae</taxon>
        <taxon>Pentapetalae</taxon>
        <taxon>asterids</taxon>
        <taxon>lamiids</taxon>
        <taxon>Lamiales</taxon>
        <taxon>Lamiaceae</taxon>
        <taxon>Nepetoideae</taxon>
        <taxon>Elsholtzieae</taxon>
        <taxon>Perilla</taxon>
    </lineage>
</organism>
<feature type="transmembrane region" description="Helical" evidence="16">
    <location>
        <begin position="358"/>
        <end position="380"/>
    </location>
</feature>
<dbReference type="InterPro" id="IPR000719">
    <property type="entry name" value="Prot_kinase_dom"/>
</dbReference>
<dbReference type="Pfam" id="PF00069">
    <property type="entry name" value="Pkinase"/>
    <property type="match status" value="1"/>
</dbReference>
<dbReference type="SMART" id="SM00220">
    <property type="entry name" value="S_TKc"/>
    <property type="match status" value="1"/>
</dbReference>
<comment type="catalytic activity">
    <reaction evidence="14">
        <text>L-threonyl-[protein] + ATP = O-phospho-L-threonyl-[protein] + ADP + H(+)</text>
        <dbReference type="Rhea" id="RHEA:46608"/>
        <dbReference type="Rhea" id="RHEA-COMP:11060"/>
        <dbReference type="Rhea" id="RHEA-COMP:11605"/>
        <dbReference type="ChEBI" id="CHEBI:15378"/>
        <dbReference type="ChEBI" id="CHEBI:30013"/>
        <dbReference type="ChEBI" id="CHEBI:30616"/>
        <dbReference type="ChEBI" id="CHEBI:61977"/>
        <dbReference type="ChEBI" id="CHEBI:456216"/>
    </reaction>
</comment>
<accession>A0AAD4JPB9</accession>
<gene>
    <name evidence="19" type="ORF">C2S53_009863</name>
</gene>
<dbReference type="Gene3D" id="1.10.510.10">
    <property type="entry name" value="Transferase(Phosphotransferase) domain 1"/>
    <property type="match status" value="1"/>
</dbReference>
<evidence type="ECO:0000256" key="17">
    <source>
        <dbReference type="SAM" id="SignalP"/>
    </source>
</evidence>
<evidence type="ECO:0000256" key="1">
    <source>
        <dbReference type="ARBA" id="ARBA00004479"/>
    </source>
</evidence>
<evidence type="ECO:0000256" key="16">
    <source>
        <dbReference type="SAM" id="Phobius"/>
    </source>
</evidence>
<reference evidence="19 20" key="1">
    <citation type="journal article" date="2021" name="Nat. Commun.">
        <title>Incipient diploidization of the medicinal plant Perilla within 10,000 years.</title>
        <authorList>
            <person name="Zhang Y."/>
            <person name="Shen Q."/>
            <person name="Leng L."/>
            <person name="Zhang D."/>
            <person name="Chen S."/>
            <person name="Shi Y."/>
            <person name="Ning Z."/>
            <person name="Chen S."/>
        </authorList>
    </citation>
    <scope>NUCLEOTIDE SEQUENCE [LARGE SCALE GENOMIC DNA]</scope>
    <source>
        <strain evidence="20">cv. PC099</strain>
    </source>
</reference>
<dbReference type="PROSITE" id="PS00108">
    <property type="entry name" value="PROTEIN_KINASE_ST"/>
    <property type="match status" value="1"/>
</dbReference>
<evidence type="ECO:0000256" key="10">
    <source>
        <dbReference type="ARBA" id="ARBA00023136"/>
    </source>
</evidence>
<evidence type="ECO:0000256" key="15">
    <source>
        <dbReference type="PROSITE-ProRule" id="PRU10141"/>
    </source>
</evidence>
<keyword evidence="2" id="KW-0723">Serine/threonine-protein kinase</keyword>
<keyword evidence="6 15" id="KW-0547">Nucleotide-binding</keyword>
<evidence type="ECO:0000256" key="5">
    <source>
        <dbReference type="ARBA" id="ARBA00022729"/>
    </source>
</evidence>
<evidence type="ECO:0000256" key="11">
    <source>
        <dbReference type="ARBA" id="ARBA00023157"/>
    </source>
</evidence>
<dbReference type="AlphaFoldDB" id="A0AAD4JPB9"/>
<evidence type="ECO:0000256" key="12">
    <source>
        <dbReference type="ARBA" id="ARBA00023180"/>
    </source>
</evidence>
<evidence type="ECO:0000259" key="18">
    <source>
        <dbReference type="PROSITE" id="PS50011"/>
    </source>
</evidence>
<keyword evidence="12" id="KW-0325">Glycoprotein</keyword>
<evidence type="ECO:0000256" key="9">
    <source>
        <dbReference type="ARBA" id="ARBA00022989"/>
    </source>
</evidence>
<dbReference type="SMART" id="SM00181">
    <property type="entry name" value="EGF"/>
    <property type="match status" value="2"/>
</dbReference>
<dbReference type="InterPro" id="IPR025287">
    <property type="entry name" value="WAK_GUB"/>
</dbReference>
<comment type="caution">
    <text evidence="19">The sequence shown here is derived from an EMBL/GenBank/DDBJ whole genome shotgun (WGS) entry which is preliminary data.</text>
</comment>
<dbReference type="InterPro" id="IPR045274">
    <property type="entry name" value="WAK-like"/>
</dbReference>
<keyword evidence="8 15" id="KW-0067">ATP-binding</keyword>
<dbReference type="GO" id="GO:0030247">
    <property type="term" value="F:polysaccharide binding"/>
    <property type="evidence" value="ECO:0007669"/>
    <property type="project" value="InterPro"/>
</dbReference>
<evidence type="ECO:0000313" key="19">
    <source>
        <dbReference type="EMBL" id="KAH6837556.1"/>
    </source>
</evidence>
<dbReference type="SUPFAM" id="SSF56112">
    <property type="entry name" value="Protein kinase-like (PK-like)"/>
    <property type="match status" value="1"/>
</dbReference>
<evidence type="ECO:0000256" key="14">
    <source>
        <dbReference type="ARBA" id="ARBA00047951"/>
    </source>
</evidence>
<dbReference type="FunFam" id="3.30.200.20:FF:000043">
    <property type="entry name" value="Wall-associated receptor kinase 2"/>
    <property type="match status" value="1"/>
</dbReference>
<feature type="domain" description="Protein kinase" evidence="18">
    <location>
        <begin position="431"/>
        <end position="705"/>
    </location>
</feature>
<feature type="chain" id="PRO_5042061618" description="Protein kinase domain-containing protein" evidence="17">
    <location>
        <begin position="21"/>
        <end position="759"/>
    </location>
</feature>
<dbReference type="InterPro" id="IPR017441">
    <property type="entry name" value="Protein_kinase_ATP_BS"/>
</dbReference>
<evidence type="ECO:0000256" key="6">
    <source>
        <dbReference type="ARBA" id="ARBA00022741"/>
    </source>
</evidence>
<dbReference type="InterPro" id="IPR000742">
    <property type="entry name" value="EGF"/>
</dbReference>
<keyword evidence="4 16" id="KW-0812">Transmembrane</keyword>
<keyword evidence="10 16" id="KW-0472">Membrane</keyword>
<sequence length="759" mass="83014">MFSVLVSSILALLITSQTSTFFAAAAADTYNILKSTAISKPGCPSKCGNLTVPYPFGVGIGSGCALNEGFELNCTDDAFPGALISNIQIYDISDSHMRISSVVARRCYDTTGALVLENTASSDIRGTPFTYSDLNKFTIVGCDDLALLLGADGGNQTSGCVSVCSSAKEVTGGGECSGKGCCQTSMSGAPQFYLMNLVTLNNHTTVSSFNPCGYGFVGEQGSFVFRATDLSDPNFVDRVRTTVRIVLDWTIGNLSCAQAKDSSDYACKVNSYCIDSDTGLGGYRCSCSNGYQGNPYLDQGCIVDKCSDPNLNDCKKICVSSVGSFNCSCPNGEHGDGRNKGTGCIPYNSNHQFPAAKLALGAGFGFLSLVIVGTSLYLYIKKRNLVKRREKFFKRNGGFILKQRISLKDEGSIDSTKIFTAEDLEKATSNYADSRIIGRGGFGTVYKGILPDKSVVAIKKSTMMDESQIEQFINEVIILTQINHRNVVKLLGCCLESEVPILVYEYISNGTLFEHIHNKASPLDWLSWENRLRIASEAAGALSYLHSAASTPIIHRDVKSSNILLDEYYTAKISDFGASRLIPLDQNKVTTMVIGTFGYLDPEYFHTSHLTEKSDVYSFGVVLIELLTREKPVDMEKSEEQRSLTAYFITAMNENRLFKILETRVVREGTLEQLQMMAELIKRCLHLNRDDRPTMKEVAMELESLRNSTKNSWTNQSVNQESVSLIRSTDLYAVSVSPYDSTSREFSGKYSSSTNSSLV</sequence>
<dbReference type="InterPro" id="IPR008271">
    <property type="entry name" value="Ser/Thr_kinase_AS"/>
</dbReference>
<dbReference type="GO" id="GO:0004674">
    <property type="term" value="F:protein serine/threonine kinase activity"/>
    <property type="evidence" value="ECO:0007669"/>
    <property type="project" value="UniProtKB-KW"/>
</dbReference>
<evidence type="ECO:0000256" key="4">
    <source>
        <dbReference type="ARBA" id="ARBA00022692"/>
    </source>
</evidence>
<feature type="binding site" evidence="15">
    <location>
        <position position="460"/>
    </location>
    <ligand>
        <name>ATP</name>
        <dbReference type="ChEBI" id="CHEBI:30616"/>
    </ligand>
</feature>
<dbReference type="CDD" id="cd00054">
    <property type="entry name" value="EGF_CA"/>
    <property type="match status" value="2"/>
</dbReference>
<protein>
    <recommendedName>
        <fullName evidence="18">Protein kinase domain-containing protein</fullName>
    </recommendedName>
</protein>
<evidence type="ECO:0000256" key="2">
    <source>
        <dbReference type="ARBA" id="ARBA00022527"/>
    </source>
</evidence>
<dbReference type="InterPro" id="IPR011009">
    <property type="entry name" value="Kinase-like_dom_sf"/>
</dbReference>
<keyword evidence="20" id="KW-1185">Reference proteome</keyword>
<dbReference type="EMBL" id="SDAM02000017">
    <property type="protein sequence ID" value="KAH6837556.1"/>
    <property type="molecule type" value="Genomic_DNA"/>
</dbReference>
<dbReference type="GO" id="GO:0005524">
    <property type="term" value="F:ATP binding"/>
    <property type="evidence" value="ECO:0007669"/>
    <property type="project" value="UniProtKB-UniRule"/>
</dbReference>
<name>A0AAD4JPB9_PERFH</name>
<comment type="subcellular location">
    <subcellularLocation>
        <location evidence="1">Membrane</location>
        <topology evidence="1">Single-pass type I membrane protein</topology>
    </subcellularLocation>
</comment>
<dbReference type="Proteomes" id="UP001190926">
    <property type="component" value="Unassembled WGS sequence"/>
</dbReference>
<keyword evidence="3" id="KW-0808">Transferase</keyword>
<proteinExistence type="predicted"/>
<keyword evidence="11" id="KW-1015">Disulfide bond</keyword>
<dbReference type="PROSITE" id="PS00107">
    <property type="entry name" value="PROTEIN_KINASE_ATP"/>
    <property type="match status" value="1"/>
</dbReference>
<evidence type="ECO:0000256" key="8">
    <source>
        <dbReference type="ARBA" id="ARBA00022840"/>
    </source>
</evidence>
<feature type="signal peptide" evidence="17">
    <location>
        <begin position="1"/>
        <end position="20"/>
    </location>
</feature>
<evidence type="ECO:0000256" key="3">
    <source>
        <dbReference type="ARBA" id="ARBA00022679"/>
    </source>
</evidence>
<dbReference type="GO" id="GO:0005886">
    <property type="term" value="C:plasma membrane"/>
    <property type="evidence" value="ECO:0007669"/>
    <property type="project" value="TreeGrafter"/>
</dbReference>
<dbReference type="PANTHER" id="PTHR27005:SF283">
    <property type="entry name" value="OS02G0633066 PROTEIN"/>
    <property type="match status" value="1"/>
</dbReference>
<dbReference type="Pfam" id="PF13947">
    <property type="entry name" value="GUB_WAK_bind"/>
    <property type="match status" value="1"/>
</dbReference>
<dbReference type="PROSITE" id="PS50011">
    <property type="entry name" value="PROTEIN_KINASE_DOM"/>
    <property type="match status" value="1"/>
</dbReference>
<evidence type="ECO:0000256" key="13">
    <source>
        <dbReference type="ARBA" id="ARBA00047558"/>
    </source>
</evidence>
<dbReference type="CDD" id="cd14066">
    <property type="entry name" value="STKc_IRAK"/>
    <property type="match status" value="1"/>
</dbReference>
<dbReference type="Gene3D" id="3.30.200.20">
    <property type="entry name" value="Phosphorylase Kinase, domain 1"/>
    <property type="match status" value="1"/>
</dbReference>
<dbReference type="GO" id="GO:0007166">
    <property type="term" value="P:cell surface receptor signaling pathway"/>
    <property type="evidence" value="ECO:0007669"/>
    <property type="project" value="InterPro"/>
</dbReference>